<dbReference type="GO" id="GO:0016020">
    <property type="term" value="C:membrane"/>
    <property type="evidence" value="ECO:0007669"/>
    <property type="project" value="InterPro"/>
</dbReference>
<keyword evidence="4 6" id="KW-0067">ATP-binding</keyword>
<feature type="domain" description="ABC transporter" evidence="5">
    <location>
        <begin position="1"/>
        <end position="205"/>
    </location>
</feature>
<gene>
    <name evidence="6" type="ORF">V2H45_23580</name>
</gene>
<keyword evidence="7" id="KW-1185">Reference proteome</keyword>
<evidence type="ECO:0000256" key="1">
    <source>
        <dbReference type="ARBA" id="ARBA00005417"/>
    </source>
</evidence>
<dbReference type="Pfam" id="PF00005">
    <property type="entry name" value="ABC_tran"/>
    <property type="match status" value="1"/>
</dbReference>
<dbReference type="GO" id="GO:0005524">
    <property type="term" value="F:ATP binding"/>
    <property type="evidence" value="ECO:0007669"/>
    <property type="project" value="UniProtKB-KW"/>
</dbReference>
<dbReference type="PROSITE" id="PS50893">
    <property type="entry name" value="ABC_TRANSPORTER_2"/>
    <property type="match status" value="1"/>
</dbReference>
<dbReference type="CDD" id="cd03220">
    <property type="entry name" value="ABC_KpsT_Wzt"/>
    <property type="match status" value="1"/>
</dbReference>
<dbReference type="AlphaFoldDB" id="A0AAW9PZ26"/>
<dbReference type="InterPro" id="IPR003439">
    <property type="entry name" value="ABC_transporter-like_ATP-bd"/>
</dbReference>
<dbReference type="Proteomes" id="UP001333818">
    <property type="component" value="Unassembled WGS sequence"/>
</dbReference>
<evidence type="ECO:0000313" key="7">
    <source>
        <dbReference type="Proteomes" id="UP001333818"/>
    </source>
</evidence>
<dbReference type="InterPro" id="IPR029439">
    <property type="entry name" value="Wzt_C"/>
</dbReference>
<dbReference type="PANTHER" id="PTHR46743">
    <property type="entry name" value="TEICHOIC ACIDS EXPORT ATP-BINDING PROTEIN TAGH"/>
    <property type="match status" value="1"/>
</dbReference>
<evidence type="ECO:0000256" key="2">
    <source>
        <dbReference type="ARBA" id="ARBA00022448"/>
    </source>
</evidence>
<comment type="caution">
    <text evidence="6">The sequence shown here is derived from an EMBL/GenBank/DDBJ whole genome shotgun (WGS) entry which is preliminary data.</text>
</comment>
<dbReference type="SUPFAM" id="SSF52540">
    <property type="entry name" value="P-loop containing nucleoside triphosphate hydrolases"/>
    <property type="match status" value="1"/>
</dbReference>
<keyword evidence="2" id="KW-0813">Transport</keyword>
<dbReference type="InterPro" id="IPR015860">
    <property type="entry name" value="ABC_transpr_TagH-like"/>
</dbReference>
<organism evidence="6 7">
    <name type="scientific">Tumidithrix elongata BACA0141</name>
    <dbReference type="NCBI Taxonomy" id="2716417"/>
    <lineage>
        <taxon>Bacteria</taxon>
        <taxon>Bacillati</taxon>
        <taxon>Cyanobacteriota</taxon>
        <taxon>Cyanophyceae</taxon>
        <taxon>Pseudanabaenales</taxon>
        <taxon>Pseudanabaenaceae</taxon>
        <taxon>Tumidithrix</taxon>
        <taxon>Tumidithrix elongata</taxon>
    </lineage>
</organism>
<dbReference type="CDD" id="cd10147">
    <property type="entry name" value="Wzt_C-like"/>
    <property type="match status" value="1"/>
</dbReference>
<evidence type="ECO:0000256" key="4">
    <source>
        <dbReference type="ARBA" id="ARBA00022840"/>
    </source>
</evidence>
<dbReference type="SMART" id="SM00382">
    <property type="entry name" value="AAA"/>
    <property type="match status" value="1"/>
</dbReference>
<dbReference type="InterPro" id="IPR017871">
    <property type="entry name" value="ABC_transporter-like_CS"/>
</dbReference>
<dbReference type="GO" id="GO:0140359">
    <property type="term" value="F:ABC-type transporter activity"/>
    <property type="evidence" value="ECO:0007669"/>
    <property type="project" value="InterPro"/>
</dbReference>
<evidence type="ECO:0000313" key="6">
    <source>
        <dbReference type="EMBL" id="MEE3719727.1"/>
    </source>
</evidence>
<dbReference type="InterPro" id="IPR050683">
    <property type="entry name" value="Bact_Polysacc_Export_ATP-bd"/>
</dbReference>
<keyword evidence="3" id="KW-0547">Nucleotide-binding</keyword>
<dbReference type="EMBL" id="JAZBJZ010000164">
    <property type="protein sequence ID" value="MEE3719727.1"/>
    <property type="molecule type" value="Genomic_DNA"/>
</dbReference>
<evidence type="ECO:0000259" key="5">
    <source>
        <dbReference type="PROSITE" id="PS50893"/>
    </source>
</evidence>
<dbReference type="PANTHER" id="PTHR46743:SF2">
    <property type="entry name" value="TEICHOIC ACIDS EXPORT ATP-BINDING PROTEIN TAGH"/>
    <property type="match status" value="1"/>
</dbReference>
<dbReference type="Gene3D" id="3.40.50.300">
    <property type="entry name" value="P-loop containing nucleotide triphosphate hydrolases"/>
    <property type="match status" value="1"/>
</dbReference>
<protein>
    <submittedName>
        <fullName evidence="6">ABC transporter ATP-binding protein</fullName>
    </submittedName>
</protein>
<comment type="similarity">
    <text evidence="1">Belongs to the ABC transporter superfamily.</text>
</comment>
<name>A0AAW9PZ26_9CYAN</name>
<dbReference type="PROSITE" id="PS00211">
    <property type="entry name" value="ABC_TRANSPORTER_1"/>
    <property type="match status" value="1"/>
</dbReference>
<reference evidence="6" key="1">
    <citation type="submission" date="2024-01" db="EMBL/GenBank/DDBJ databases">
        <title>Bank of Algae and Cyanobacteria of the Azores (BACA) strain genomes.</title>
        <authorList>
            <person name="Luz R."/>
            <person name="Cordeiro R."/>
            <person name="Fonseca A."/>
            <person name="Goncalves V."/>
        </authorList>
    </citation>
    <scope>NUCLEOTIDE SEQUENCE</scope>
    <source>
        <strain evidence="6">BACA0141</strain>
    </source>
</reference>
<dbReference type="GO" id="GO:0016887">
    <property type="term" value="F:ATP hydrolysis activity"/>
    <property type="evidence" value="ECO:0007669"/>
    <property type="project" value="InterPro"/>
</dbReference>
<dbReference type="InterPro" id="IPR003593">
    <property type="entry name" value="AAA+_ATPase"/>
</dbReference>
<accession>A0AAW9PZ26</accession>
<sequence>MDEITLAVNSGEKIGILGANGSGKSTLLKVICGILQPTTGSVRVRGTIAPLIELGAGFDLEDSVKNNIVLYGIFLGLSREEMVDKTNSILDFAELKDYAHAPVKSLSSGMIARLGFAIATEVKPDILILDEVLSVGDERFRNKAKKRLEKLWDESGSVLLVSHDLDSIQKSCQKAFWLDQGKIQFYGSADETIDYYLSFVRQNAPDRSQSVQVAFEDTAESDLDQNGFFKSSKVMGDEYAILVSGSIINSHDQVVDKVAIDEEIKVCMHYKILQQKSIKFIPNFHFYVNPDICAFIVSPKVVRVLAPGDYVAECKIPINFLNDKSYTVGLALSSFEPDVKVHFYAINALTFKVVPSVEDNHGYTGETPGVVRPLFKWETVEVQSK</sequence>
<evidence type="ECO:0000256" key="3">
    <source>
        <dbReference type="ARBA" id="ARBA00022741"/>
    </source>
</evidence>
<dbReference type="InterPro" id="IPR027417">
    <property type="entry name" value="P-loop_NTPase"/>
</dbReference>
<proteinExistence type="inferred from homology"/>